<dbReference type="AlphaFoldDB" id="A0A8R1UDD3"/>
<dbReference type="Proteomes" id="UP000005239">
    <property type="component" value="Unassembled WGS sequence"/>
</dbReference>
<evidence type="ECO:0000313" key="8">
    <source>
        <dbReference type="EnsemblMetazoa" id="PPA21516.1"/>
    </source>
</evidence>
<dbReference type="GO" id="GO:0022857">
    <property type="term" value="F:transmembrane transporter activity"/>
    <property type="evidence" value="ECO:0000318"/>
    <property type="project" value="GO_Central"/>
</dbReference>
<dbReference type="InterPro" id="IPR050382">
    <property type="entry name" value="MFS_Na/Anion_cotransporter"/>
</dbReference>
<dbReference type="PANTHER" id="PTHR11662:SF405">
    <property type="entry name" value="PROTEIN CBG12249"/>
    <property type="match status" value="1"/>
</dbReference>
<proteinExistence type="predicted"/>
<feature type="transmembrane region" description="Helical" evidence="5">
    <location>
        <begin position="229"/>
        <end position="251"/>
    </location>
</feature>
<keyword evidence="6" id="KW-0732">Signal</keyword>
<protein>
    <submittedName>
        <fullName evidence="8">MFS domain-containing protein</fullName>
    </submittedName>
</protein>
<evidence type="ECO:0000256" key="4">
    <source>
        <dbReference type="ARBA" id="ARBA00023136"/>
    </source>
</evidence>
<dbReference type="Pfam" id="PF07690">
    <property type="entry name" value="MFS_1"/>
    <property type="match status" value="1"/>
</dbReference>
<feature type="signal peptide" evidence="6">
    <location>
        <begin position="1"/>
        <end position="19"/>
    </location>
</feature>
<dbReference type="InterPro" id="IPR011701">
    <property type="entry name" value="MFS"/>
</dbReference>
<dbReference type="InterPro" id="IPR036259">
    <property type="entry name" value="MFS_trans_sf"/>
</dbReference>
<feature type="transmembrane region" description="Helical" evidence="5">
    <location>
        <begin position="330"/>
        <end position="351"/>
    </location>
</feature>
<feature type="domain" description="Major facilitator superfamily (MFS) profile" evidence="7">
    <location>
        <begin position="37"/>
        <end position="490"/>
    </location>
</feature>
<evidence type="ECO:0000256" key="1">
    <source>
        <dbReference type="ARBA" id="ARBA00004141"/>
    </source>
</evidence>
<evidence type="ECO:0000259" key="7">
    <source>
        <dbReference type="PROSITE" id="PS50850"/>
    </source>
</evidence>
<keyword evidence="2 5" id="KW-0812">Transmembrane</keyword>
<evidence type="ECO:0000256" key="2">
    <source>
        <dbReference type="ARBA" id="ARBA00022692"/>
    </source>
</evidence>
<dbReference type="Gene3D" id="1.20.1250.20">
    <property type="entry name" value="MFS general substrate transporter like domains"/>
    <property type="match status" value="2"/>
</dbReference>
<name>A0A8R1UDD3_PRIPA</name>
<dbReference type="PROSITE" id="PS50850">
    <property type="entry name" value="MFS"/>
    <property type="match status" value="1"/>
</dbReference>
<reference evidence="8" key="2">
    <citation type="submission" date="2022-06" db="UniProtKB">
        <authorList>
            <consortium name="EnsemblMetazoa"/>
        </authorList>
    </citation>
    <scope>IDENTIFICATION</scope>
    <source>
        <strain evidence="8">PS312</strain>
    </source>
</reference>
<dbReference type="FunFam" id="1.20.1250.20:FF:000941">
    <property type="entry name" value="Uncharacterized protein"/>
    <property type="match status" value="1"/>
</dbReference>
<gene>
    <name evidence="8" type="primary">WBGene00111070</name>
</gene>
<evidence type="ECO:0000256" key="3">
    <source>
        <dbReference type="ARBA" id="ARBA00022989"/>
    </source>
</evidence>
<keyword evidence="4 5" id="KW-0472">Membrane</keyword>
<feature type="transmembrane region" description="Helical" evidence="5">
    <location>
        <begin position="162"/>
        <end position="186"/>
    </location>
</feature>
<dbReference type="EnsemblMetazoa" id="PPA21516.1">
    <property type="protein sequence ID" value="PPA21516.1"/>
    <property type="gene ID" value="WBGene00111070"/>
</dbReference>
<dbReference type="InterPro" id="IPR020846">
    <property type="entry name" value="MFS_dom"/>
</dbReference>
<feature type="transmembrane region" description="Helical" evidence="5">
    <location>
        <begin position="398"/>
        <end position="425"/>
    </location>
</feature>
<evidence type="ECO:0000313" key="9">
    <source>
        <dbReference type="Proteomes" id="UP000005239"/>
    </source>
</evidence>
<organism evidence="8 9">
    <name type="scientific">Pristionchus pacificus</name>
    <name type="common">Parasitic nematode worm</name>
    <dbReference type="NCBI Taxonomy" id="54126"/>
    <lineage>
        <taxon>Eukaryota</taxon>
        <taxon>Metazoa</taxon>
        <taxon>Ecdysozoa</taxon>
        <taxon>Nematoda</taxon>
        <taxon>Chromadorea</taxon>
        <taxon>Rhabditida</taxon>
        <taxon>Rhabditina</taxon>
        <taxon>Diplogasteromorpha</taxon>
        <taxon>Diplogasteroidea</taxon>
        <taxon>Neodiplogasteridae</taxon>
        <taxon>Pristionchus</taxon>
    </lineage>
</organism>
<feature type="transmembrane region" description="Helical" evidence="5">
    <location>
        <begin position="39"/>
        <end position="57"/>
    </location>
</feature>
<sequence>MVALTLMFAMYLMISNSSSLGMAIICMVNSTAFETKSDISLLFLALINHLALSTIITRHRLHCNAPIQLKKILTSRNTRHETRNFHYIWHILSINPLIGTLEWEPAKKSYLFSASYYGAICTVFVSGIMADRYGPKRLLLISFTISTILTLAAPLLAQFDYWAYFVARFIIGMGDGFVVPCINSLGGWWFPATEKSSMAALYISGVQLAAGSSSLIGSRLCEVEFMGGWPLIFYLYGSLGVMFLVCFYVAITDHPSDNKWLSKEELIFLESTHEDAERKKVKFSSIPWKSILTSPAVYACVLCNFTFSFVSSMNSNFLPSFFKEELALPLSTNGLYTMVPFFSQLFFKNVFAYAADYAKRSGRLTPTQTVKTFQALGSFGSAIAYICLAFLPTCERTWIALVCAFIFGLSFSSGVCGFFTCIMTIAPAYAGTITSLAMIFGQIGSALSANTVSFITYMEWNHKWQIILLFGASLQFISGVVFMIAGSGDQAPWARRKASLAMQKTQKKAVVEMQALTENH</sequence>
<dbReference type="SUPFAM" id="SSF103473">
    <property type="entry name" value="MFS general substrate transporter"/>
    <property type="match status" value="1"/>
</dbReference>
<keyword evidence="9" id="KW-1185">Reference proteome</keyword>
<evidence type="ECO:0000256" key="6">
    <source>
        <dbReference type="SAM" id="SignalP"/>
    </source>
</evidence>
<dbReference type="FunFam" id="1.20.1250.20:FF:000355">
    <property type="entry name" value="SLC (SoLute Carrier) homolog"/>
    <property type="match status" value="1"/>
</dbReference>
<feature type="transmembrane region" description="Helical" evidence="5">
    <location>
        <begin position="288"/>
        <end position="310"/>
    </location>
</feature>
<feature type="transmembrane region" description="Helical" evidence="5">
    <location>
        <begin position="464"/>
        <end position="486"/>
    </location>
</feature>
<keyword evidence="3 5" id="KW-1133">Transmembrane helix</keyword>
<feature type="transmembrane region" description="Helical" evidence="5">
    <location>
        <begin position="109"/>
        <end position="130"/>
    </location>
</feature>
<feature type="transmembrane region" description="Helical" evidence="5">
    <location>
        <begin position="198"/>
        <end position="217"/>
    </location>
</feature>
<accession>A0A8R1UDD3</accession>
<feature type="chain" id="PRO_5035714324" evidence="6">
    <location>
        <begin position="20"/>
        <end position="520"/>
    </location>
</feature>
<dbReference type="PANTHER" id="PTHR11662">
    <property type="entry name" value="SOLUTE CARRIER FAMILY 17"/>
    <property type="match status" value="1"/>
</dbReference>
<comment type="subcellular location">
    <subcellularLocation>
        <location evidence="1">Membrane</location>
        <topology evidence="1">Multi-pass membrane protein</topology>
    </subcellularLocation>
</comment>
<dbReference type="GO" id="GO:0016020">
    <property type="term" value="C:membrane"/>
    <property type="evidence" value="ECO:0000318"/>
    <property type="project" value="GO_Central"/>
</dbReference>
<feature type="transmembrane region" description="Helical" evidence="5">
    <location>
        <begin position="137"/>
        <end position="156"/>
    </location>
</feature>
<feature type="transmembrane region" description="Helical" evidence="5">
    <location>
        <begin position="372"/>
        <end position="392"/>
    </location>
</feature>
<reference evidence="9" key="1">
    <citation type="journal article" date="2008" name="Nat. Genet.">
        <title>The Pristionchus pacificus genome provides a unique perspective on nematode lifestyle and parasitism.</title>
        <authorList>
            <person name="Dieterich C."/>
            <person name="Clifton S.W."/>
            <person name="Schuster L.N."/>
            <person name="Chinwalla A."/>
            <person name="Delehaunty K."/>
            <person name="Dinkelacker I."/>
            <person name="Fulton L."/>
            <person name="Fulton R."/>
            <person name="Godfrey J."/>
            <person name="Minx P."/>
            <person name="Mitreva M."/>
            <person name="Roeseler W."/>
            <person name="Tian H."/>
            <person name="Witte H."/>
            <person name="Yang S.P."/>
            <person name="Wilson R.K."/>
            <person name="Sommer R.J."/>
        </authorList>
    </citation>
    <scope>NUCLEOTIDE SEQUENCE [LARGE SCALE GENOMIC DNA]</scope>
    <source>
        <strain evidence="9">PS312</strain>
    </source>
</reference>
<evidence type="ECO:0000256" key="5">
    <source>
        <dbReference type="SAM" id="Phobius"/>
    </source>
</evidence>